<sequence length="200" mass="22722">MTPATVVQFWFGEQPSGISDRVYQKRWFAGGPSFDRKIVSRFGNLLEQALAGELDDWVDQRSGRLALVLLLDQFTRNAYRREQRAFAGDLKARGLVLDGLARGADKELTLSERLFFYLPLEHAEDLACQCLSVSCFESLAGEFPAAHRFMGEQALDYARRHLDIIHRFGRFPHRNAILGRADTEQEARWLAEGGERFGQG</sequence>
<evidence type="ECO:0000313" key="2">
    <source>
        <dbReference type="Proteomes" id="UP001500795"/>
    </source>
</evidence>
<gene>
    <name evidence="1" type="ORF">GCM10022394_07180</name>
</gene>
<proteinExistence type="predicted"/>
<organism evidence="1 2">
    <name type="scientific">Zobellella aerophila</name>
    <dbReference type="NCBI Taxonomy" id="870480"/>
    <lineage>
        <taxon>Bacteria</taxon>
        <taxon>Pseudomonadati</taxon>
        <taxon>Pseudomonadota</taxon>
        <taxon>Gammaproteobacteria</taxon>
        <taxon>Aeromonadales</taxon>
        <taxon>Aeromonadaceae</taxon>
        <taxon>Zobellella</taxon>
    </lineage>
</organism>
<reference evidence="2" key="1">
    <citation type="journal article" date="2019" name="Int. J. Syst. Evol. Microbiol.">
        <title>The Global Catalogue of Microorganisms (GCM) 10K type strain sequencing project: providing services to taxonomists for standard genome sequencing and annotation.</title>
        <authorList>
            <consortium name="The Broad Institute Genomics Platform"/>
            <consortium name="The Broad Institute Genome Sequencing Center for Infectious Disease"/>
            <person name="Wu L."/>
            <person name="Ma J."/>
        </authorList>
    </citation>
    <scope>NUCLEOTIDE SEQUENCE [LARGE SCALE GENOMIC DNA]</scope>
    <source>
        <strain evidence="2">JCM 17110</strain>
    </source>
</reference>
<dbReference type="RefSeq" id="WP_344954817.1">
    <property type="nucleotide sequence ID" value="NZ_BAABCX010000001.1"/>
</dbReference>
<dbReference type="Pfam" id="PF06041">
    <property type="entry name" value="DUF924"/>
    <property type="match status" value="1"/>
</dbReference>
<keyword evidence="2" id="KW-1185">Reference proteome</keyword>
<dbReference type="Gene3D" id="1.20.58.320">
    <property type="entry name" value="TPR-like"/>
    <property type="match status" value="1"/>
</dbReference>
<protein>
    <submittedName>
        <fullName evidence="1">DUF924 family protein</fullName>
    </submittedName>
</protein>
<name>A0ABP6V962_9GAMM</name>
<dbReference type="InterPro" id="IPR010323">
    <property type="entry name" value="DUF924"/>
</dbReference>
<dbReference type="Proteomes" id="UP001500795">
    <property type="component" value="Unassembled WGS sequence"/>
</dbReference>
<accession>A0ABP6V962</accession>
<dbReference type="Gene3D" id="1.25.40.10">
    <property type="entry name" value="Tetratricopeptide repeat domain"/>
    <property type="match status" value="1"/>
</dbReference>
<comment type="caution">
    <text evidence="1">The sequence shown here is derived from an EMBL/GenBank/DDBJ whole genome shotgun (WGS) entry which is preliminary data.</text>
</comment>
<dbReference type="InterPro" id="IPR011990">
    <property type="entry name" value="TPR-like_helical_dom_sf"/>
</dbReference>
<evidence type="ECO:0000313" key="1">
    <source>
        <dbReference type="EMBL" id="GAA3530439.1"/>
    </source>
</evidence>
<dbReference type="SUPFAM" id="SSF48452">
    <property type="entry name" value="TPR-like"/>
    <property type="match status" value="1"/>
</dbReference>
<dbReference type="EMBL" id="BAABCX010000001">
    <property type="protein sequence ID" value="GAA3530439.1"/>
    <property type="molecule type" value="Genomic_DNA"/>
</dbReference>